<accession>A0ACC4CSE2</accession>
<reference evidence="1 2" key="1">
    <citation type="journal article" date="2024" name="Plant Biotechnol. J.">
        <title>Genome and CRISPR/Cas9 system of a widespread forest tree (Populus alba) in the world.</title>
        <authorList>
            <person name="Liu Y.J."/>
            <person name="Jiang P.F."/>
            <person name="Han X.M."/>
            <person name="Li X.Y."/>
            <person name="Wang H.M."/>
            <person name="Wang Y.J."/>
            <person name="Wang X.X."/>
            <person name="Zeng Q.Y."/>
        </authorList>
    </citation>
    <scope>NUCLEOTIDE SEQUENCE [LARGE SCALE GENOMIC DNA]</scope>
    <source>
        <strain evidence="2">cv. PAL-ZL1</strain>
    </source>
</reference>
<evidence type="ECO:0000313" key="2">
    <source>
        <dbReference type="Proteomes" id="UP000309997"/>
    </source>
</evidence>
<sequence>MTISLESCPPIGTIIETTEKTGVLINDAAANQLYVDNLTSITPPFDDNDPFRIVKSAFLVTGMVHENILVSMGLQIQTWAHELHGSGLGTSCILAAVVVKGLLQITDGDESSENVTRLALVLEQLMGTEVAGRIKLEACTLGLNLLHQFLLHQELDPYCSNESVDELHAFFDPYCCGYKLVGIFVGGSKVVHFTPRQNANSSSDTSSDFYNSMSNIPSSCETFPDCGFRQLDSGVVLSCLDCFLKKGSLYCFEYGVPPTVFLAKVRGGTCTTAASDPPETVIHRAMYLLQNGFGNYDVFQNNCEDFAMYCKTGLLVMDRLGVGRSGQASTVIGAPLAAILSSPLNLLIPSPVGVATVTAGMFCMSRYATDIGVRSDVIKVAVEDLAMKLSWAGPLEEAPEDDDASGAMIASYLLLKFDLSTLVVCESHGSVFLRFWTSGVSDAVPAAFT</sequence>
<name>A0ACC4CSE2_POPAL</name>
<comment type="caution">
    <text evidence="1">The sequence shown here is derived from an EMBL/GenBank/DDBJ whole genome shotgun (WGS) entry which is preliminary data.</text>
</comment>
<dbReference type="Proteomes" id="UP000309997">
    <property type="component" value="Unassembled WGS sequence"/>
</dbReference>
<organism evidence="1 2">
    <name type="scientific">Populus alba</name>
    <name type="common">White poplar</name>
    <dbReference type="NCBI Taxonomy" id="43335"/>
    <lineage>
        <taxon>Eukaryota</taxon>
        <taxon>Viridiplantae</taxon>
        <taxon>Streptophyta</taxon>
        <taxon>Embryophyta</taxon>
        <taxon>Tracheophyta</taxon>
        <taxon>Spermatophyta</taxon>
        <taxon>Magnoliopsida</taxon>
        <taxon>eudicotyledons</taxon>
        <taxon>Gunneridae</taxon>
        <taxon>Pentapetalae</taxon>
        <taxon>rosids</taxon>
        <taxon>fabids</taxon>
        <taxon>Malpighiales</taxon>
        <taxon>Salicaceae</taxon>
        <taxon>Saliceae</taxon>
        <taxon>Populus</taxon>
    </lineage>
</organism>
<keyword evidence="2" id="KW-1185">Reference proteome</keyword>
<evidence type="ECO:0000313" key="1">
    <source>
        <dbReference type="EMBL" id="KAL3604243.1"/>
    </source>
</evidence>
<dbReference type="EMBL" id="RCHU02000002">
    <property type="protein sequence ID" value="KAL3604243.1"/>
    <property type="molecule type" value="Genomic_DNA"/>
</dbReference>
<proteinExistence type="predicted"/>
<protein>
    <submittedName>
        <fullName evidence="1">Uncharacterized protein</fullName>
    </submittedName>
</protein>
<gene>
    <name evidence="1" type="ORF">D5086_005102</name>
</gene>